<dbReference type="GO" id="GO:0016787">
    <property type="term" value="F:hydrolase activity"/>
    <property type="evidence" value="ECO:0007669"/>
    <property type="project" value="UniProtKB-KW"/>
</dbReference>
<name>A0A368W431_9BACL</name>
<gene>
    <name evidence="5" type="ORF">DFP97_104205</name>
</gene>
<dbReference type="AlphaFoldDB" id="A0A368W431"/>
<dbReference type="GO" id="GO:0005737">
    <property type="term" value="C:cytoplasm"/>
    <property type="evidence" value="ECO:0007669"/>
    <property type="project" value="TreeGrafter"/>
</dbReference>
<organism evidence="5 6">
    <name type="scientific">Paenibacillus prosopidis</name>
    <dbReference type="NCBI Taxonomy" id="630520"/>
    <lineage>
        <taxon>Bacteria</taxon>
        <taxon>Bacillati</taxon>
        <taxon>Bacillota</taxon>
        <taxon>Bacilli</taxon>
        <taxon>Bacillales</taxon>
        <taxon>Paenibacillaceae</taxon>
        <taxon>Paenibacillus</taxon>
    </lineage>
</organism>
<sequence length="264" mass="29698">MTVTIQNVIDRLRLTIQPIENTVDDLEPGCPDTEVRGIATTFMATQQVIEQALSLGVNLLISHEAAYYSHRMTNGLLTGDQVYRNKQNLLQQSGIAIYRHHDYCHKAEPDPIMTGLLHSLKWESRVEEMLPTSAVLRLPEMRASEIAEYVKTQLSIPYVRIAGDPYMTCSRIGILVGYRGGGVNAIPFYREKSLDLIIAGEGPEWETPEYARDSAYQGVPKSLLVMGHAESEEPGMRYLAKRLQESYPELPVHFIPVNPVFKVV</sequence>
<dbReference type="PANTHER" id="PTHR13799:SF14">
    <property type="entry name" value="GTP CYCLOHYDROLASE 1 TYPE 2 HOMOLOG"/>
    <property type="match status" value="1"/>
</dbReference>
<dbReference type="SUPFAM" id="SSF102705">
    <property type="entry name" value="NIF3 (NGG1p interacting factor 3)-like"/>
    <property type="match status" value="1"/>
</dbReference>
<keyword evidence="3 4" id="KW-0479">Metal-binding</keyword>
<dbReference type="InterPro" id="IPR002678">
    <property type="entry name" value="DUF34/NIF3"/>
</dbReference>
<comment type="similarity">
    <text evidence="1">Belongs to the GTP cyclohydrolase I type 2/NIF3 family.</text>
</comment>
<feature type="binding site" evidence="4">
    <location>
        <position position="228"/>
    </location>
    <ligand>
        <name>a divalent metal cation</name>
        <dbReference type="ChEBI" id="CHEBI:60240"/>
        <label>1</label>
    </ligand>
</feature>
<evidence type="ECO:0000313" key="6">
    <source>
        <dbReference type="Proteomes" id="UP000252415"/>
    </source>
</evidence>
<evidence type="ECO:0000256" key="2">
    <source>
        <dbReference type="ARBA" id="ARBA00022112"/>
    </source>
</evidence>
<evidence type="ECO:0000256" key="1">
    <source>
        <dbReference type="ARBA" id="ARBA00006964"/>
    </source>
</evidence>
<keyword evidence="6" id="KW-1185">Reference proteome</keyword>
<proteinExistence type="inferred from homology"/>
<protein>
    <recommendedName>
        <fullName evidence="2">GTP cyclohydrolase 1 type 2 homolog</fullName>
    </recommendedName>
</protein>
<dbReference type="PANTHER" id="PTHR13799">
    <property type="entry name" value="NGG1 INTERACTING FACTOR 3"/>
    <property type="match status" value="1"/>
</dbReference>
<evidence type="ECO:0000256" key="3">
    <source>
        <dbReference type="ARBA" id="ARBA00022723"/>
    </source>
</evidence>
<dbReference type="Proteomes" id="UP000252415">
    <property type="component" value="Unassembled WGS sequence"/>
</dbReference>
<dbReference type="RefSeq" id="WP_114379455.1">
    <property type="nucleotide sequence ID" value="NZ_QPJD01000004.1"/>
</dbReference>
<feature type="binding site" evidence="4">
    <location>
        <position position="63"/>
    </location>
    <ligand>
        <name>a divalent metal cation</name>
        <dbReference type="ChEBI" id="CHEBI:60240"/>
        <label>1</label>
    </ligand>
</feature>
<feature type="binding site" evidence="4">
    <location>
        <position position="232"/>
    </location>
    <ligand>
        <name>a divalent metal cation</name>
        <dbReference type="ChEBI" id="CHEBI:60240"/>
        <label>1</label>
    </ligand>
</feature>
<dbReference type="GO" id="GO:0046872">
    <property type="term" value="F:metal ion binding"/>
    <property type="evidence" value="ECO:0007669"/>
    <property type="project" value="UniProtKB-KW"/>
</dbReference>
<dbReference type="EMBL" id="QPJD01000004">
    <property type="protein sequence ID" value="RCW49547.1"/>
    <property type="molecule type" value="Genomic_DNA"/>
</dbReference>
<keyword evidence="5" id="KW-0378">Hydrolase</keyword>
<reference evidence="5 6" key="1">
    <citation type="submission" date="2018-07" db="EMBL/GenBank/DDBJ databases">
        <title>Genomic Encyclopedia of Type Strains, Phase III (KMG-III): the genomes of soil and plant-associated and newly described type strains.</title>
        <authorList>
            <person name="Whitman W."/>
        </authorList>
    </citation>
    <scope>NUCLEOTIDE SEQUENCE [LARGE SCALE GENOMIC DNA]</scope>
    <source>
        <strain evidence="5 6">CECT 7506</strain>
    </source>
</reference>
<dbReference type="Pfam" id="PF01784">
    <property type="entry name" value="DUF34_NIF3"/>
    <property type="match status" value="1"/>
</dbReference>
<dbReference type="OrthoDB" id="1116574at2"/>
<evidence type="ECO:0000313" key="5">
    <source>
        <dbReference type="EMBL" id="RCW49547.1"/>
    </source>
</evidence>
<accession>A0A368W431</accession>
<dbReference type="InterPro" id="IPR036069">
    <property type="entry name" value="DUF34/NIF3_sf"/>
</dbReference>
<dbReference type="Gene3D" id="3.40.1390.30">
    <property type="entry name" value="NIF3 (NGG1p interacting factor 3)-like"/>
    <property type="match status" value="2"/>
</dbReference>
<comment type="caution">
    <text evidence="5">The sequence shown here is derived from an EMBL/GenBank/DDBJ whole genome shotgun (WGS) entry which is preliminary data.</text>
</comment>
<evidence type="ECO:0000256" key="4">
    <source>
        <dbReference type="PIRSR" id="PIRSR602678-1"/>
    </source>
</evidence>